<feature type="transmembrane region" description="Helical" evidence="8">
    <location>
        <begin position="246"/>
        <end position="267"/>
    </location>
</feature>
<dbReference type="Proteomes" id="UP000322077">
    <property type="component" value="Unassembled WGS sequence"/>
</dbReference>
<name>A0A5D9C2I2_9SPHN</name>
<dbReference type="InterPro" id="IPR018584">
    <property type="entry name" value="GT87"/>
</dbReference>
<evidence type="ECO:0000256" key="1">
    <source>
        <dbReference type="ARBA" id="ARBA00004651"/>
    </source>
</evidence>
<evidence type="ECO:0000256" key="8">
    <source>
        <dbReference type="SAM" id="Phobius"/>
    </source>
</evidence>
<evidence type="ECO:0000256" key="4">
    <source>
        <dbReference type="ARBA" id="ARBA00022692"/>
    </source>
</evidence>
<keyword evidence="3" id="KW-0808">Transferase</keyword>
<feature type="transmembrane region" description="Helical" evidence="8">
    <location>
        <begin position="333"/>
        <end position="354"/>
    </location>
</feature>
<reference evidence="9 10" key="1">
    <citation type="submission" date="2019-08" db="EMBL/GenBank/DDBJ databases">
        <authorList>
            <person name="Wang G."/>
            <person name="Xu Z."/>
        </authorList>
    </citation>
    <scope>NUCLEOTIDE SEQUENCE [LARGE SCALE GENOMIC DNA]</scope>
    <source>
        <strain evidence="9 10">ZX</strain>
    </source>
</reference>
<feature type="transmembrane region" description="Helical" evidence="8">
    <location>
        <begin position="274"/>
        <end position="293"/>
    </location>
</feature>
<keyword evidence="5 8" id="KW-1133">Transmembrane helix</keyword>
<keyword evidence="4 8" id="KW-0812">Transmembrane</keyword>
<accession>A0A5D9C2I2</accession>
<comment type="caution">
    <text evidence="9">The sequence shown here is derived from an EMBL/GenBank/DDBJ whole genome shotgun (WGS) entry which is preliminary data.</text>
</comment>
<sequence>MSGLLLFAFDIGHLRGLVVPEHGVLIGRDFVNMWVGGKLAWGGRLDILYDPDAYWTAARSMFPGLLPHNYSYPPQSLIPAALLALLPYPVALATWLTATMGLFVLAARPFMRGLPLWMAVLTPGALINVWAGQYGLLAGALWLFAFAAIDQRQGRAGLSAALLTVKPHLGLLIPIIWIARRRWTALGVAVAATLAIVAVSALIFGMDIWTDYLTKAPATQGAILDAPGDQLYFRLMPTTLVALRGFPPSFGVVGQIATAVAALALLWRARYAAAGDLAFIAATATFLILPYAFDYDMTVAALGFGLTLATRWRRLAAWEAPLLCVAYLLPGRMIAFGAVPVGIAPLILLGALWVQVRHATDQARGAQESAV</sequence>
<feature type="transmembrane region" description="Helical" evidence="8">
    <location>
        <begin position="185"/>
        <end position="206"/>
    </location>
</feature>
<keyword evidence="2" id="KW-1003">Cell membrane</keyword>
<keyword evidence="6 8" id="KW-0472">Membrane</keyword>
<dbReference type="GO" id="GO:0005886">
    <property type="term" value="C:plasma membrane"/>
    <property type="evidence" value="ECO:0007669"/>
    <property type="project" value="UniProtKB-SubCell"/>
</dbReference>
<organism evidence="9 10">
    <name type="scientific">Sphingomonas montanisoli</name>
    <dbReference type="NCBI Taxonomy" id="2606412"/>
    <lineage>
        <taxon>Bacteria</taxon>
        <taxon>Pseudomonadati</taxon>
        <taxon>Pseudomonadota</taxon>
        <taxon>Alphaproteobacteria</taxon>
        <taxon>Sphingomonadales</taxon>
        <taxon>Sphingomonadaceae</taxon>
        <taxon>Sphingomonas</taxon>
    </lineage>
</organism>
<feature type="transmembrane region" description="Helical" evidence="8">
    <location>
        <begin position="156"/>
        <end position="178"/>
    </location>
</feature>
<comment type="similarity">
    <text evidence="7">Belongs to the glycosyltransferase 87 family.</text>
</comment>
<proteinExistence type="inferred from homology"/>
<evidence type="ECO:0000256" key="5">
    <source>
        <dbReference type="ARBA" id="ARBA00022989"/>
    </source>
</evidence>
<dbReference type="Pfam" id="PF09594">
    <property type="entry name" value="GT87"/>
    <property type="match status" value="1"/>
</dbReference>
<feature type="transmembrane region" description="Helical" evidence="8">
    <location>
        <begin position="77"/>
        <end position="104"/>
    </location>
</feature>
<comment type="subcellular location">
    <subcellularLocation>
        <location evidence="1">Cell membrane</location>
        <topology evidence="1">Multi-pass membrane protein</topology>
    </subcellularLocation>
</comment>
<evidence type="ECO:0000256" key="3">
    <source>
        <dbReference type="ARBA" id="ARBA00022679"/>
    </source>
</evidence>
<keyword evidence="10" id="KW-1185">Reference proteome</keyword>
<evidence type="ECO:0000313" key="10">
    <source>
        <dbReference type="Proteomes" id="UP000322077"/>
    </source>
</evidence>
<evidence type="ECO:0000256" key="2">
    <source>
        <dbReference type="ARBA" id="ARBA00022475"/>
    </source>
</evidence>
<evidence type="ECO:0000313" key="9">
    <source>
        <dbReference type="EMBL" id="TZG25180.1"/>
    </source>
</evidence>
<dbReference type="AlphaFoldDB" id="A0A5D9C2I2"/>
<dbReference type="EMBL" id="VTOU01000004">
    <property type="protein sequence ID" value="TZG25180.1"/>
    <property type="molecule type" value="Genomic_DNA"/>
</dbReference>
<gene>
    <name evidence="9" type="ORF">FYJ91_18190</name>
</gene>
<dbReference type="GO" id="GO:0016758">
    <property type="term" value="F:hexosyltransferase activity"/>
    <property type="evidence" value="ECO:0007669"/>
    <property type="project" value="InterPro"/>
</dbReference>
<dbReference type="RefSeq" id="WP_149523719.1">
    <property type="nucleotide sequence ID" value="NZ_VTOU01000004.1"/>
</dbReference>
<protein>
    <submittedName>
        <fullName evidence="9">DUF2029 domain-containing protein</fullName>
    </submittedName>
</protein>
<evidence type="ECO:0000256" key="6">
    <source>
        <dbReference type="ARBA" id="ARBA00023136"/>
    </source>
</evidence>
<evidence type="ECO:0000256" key="7">
    <source>
        <dbReference type="ARBA" id="ARBA00024033"/>
    </source>
</evidence>
<feature type="transmembrane region" description="Helical" evidence="8">
    <location>
        <begin position="116"/>
        <end position="144"/>
    </location>
</feature>